<dbReference type="RefSeq" id="WP_236134813.1">
    <property type="nucleotide sequence ID" value="NZ_JAKGTH010000011.1"/>
</dbReference>
<evidence type="ECO:0000313" key="11">
    <source>
        <dbReference type="Proteomes" id="UP001179363"/>
    </source>
</evidence>
<keyword evidence="3" id="KW-0547">Nucleotide-binding</keyword>
<protein>
    <submittedName>
        <fullName evidence="10">ABC transporter ATP-binding protein/permease</fullName>
    </submittedName>
</protein>
<feature type="transmembrane region" description="Helical" evidence="7">
    <location>
        <begin position="185"/>
        <end position="204"/>
    </location>
</feature>
<dbReference type="PANTHER" id="PTHR24221">
    <property type="entry name" value="ATP-BINDING CASSETTE SUB-FAMILY B"/>
    <property type="match status" value="1"/>
</dbReference>
<dbReference type="InterPro" id="IPR003439">
    <property type="entry name" value="ABC_transporter-like_ATP-bd"/>
</dbReference>
<feature type="transmembrane region" description="Helical" evidence="7">
    <location>
        <begin position="161"/>
        <end position="179"/>
    </location>
</feature>
<feature type="domain" description="ABC transporter" evidence="8">
    <location>
        <begin position="359"/>
        <end position="595"/>
    </location>
</feature>
<evidence type="ECO:0000259" key="8">
    <source>
        <dbReference type="PROSITE" id="PS50893"/>
    </source>
</evidence>
<name>A0ABS9EIJ5_9FLAO</name>
<comment type="subcellular location">
    <subcellularLocation>
        <location evidence="1">Cell membrane</location>
        <topology evidence="1">Multi-pass membrane protein</topology>
    </subcellularLocation>
</comment>
<keyword evidence="5 7" id="KW-1133">Transmembrane helix</keyword>
<dbReference type="Pfam" id="PF00005">
    <property type="entry name" value="ABC_tran"/>
    <property type="match status" value="1"/>
</dbReference>
<evidence type="ECO:0000256" key="2">
    <source>
        <dbReference type="ARBA" id="ARBA00022692"/>
    </source>
</evidence>
<feature type="transmembrane region" description="Helical" evidence="7">
    <location>
        <begin position="21"/>
        <end position="50"/>
    </location>
</feature>
<evidence type="ECO:0000256" key="1">
    <source>
        <dbReference type="ARBA" id="ARBA00004651"/>
    </source>
</evidence>
<reference evidence="10" key="1">
    <citation type="submission" date="2022-01" db="EMBL/GenBank/DDBJ databases">
        <title>Gillisia lutea sp. nov., isolated from marine plastic residues from the Malvarosa beach (Valencia, Spain).</title>
        <authorList>
            <person name="Vidal-Verdu A."/>
            <person name="Molina-Menor E."/>
            <person name="Satari L."/>
            <person name="Pascual J."/>
            <person name="Pereto J."/>
            <person name="Porcar M."/>
        </authorList>
    </citation>
    <scope>NUCLEOTIDE SEQUENCE</scope>
    <source>
        <strain evidence="10">M10.2A</strain>
    </source>
</reference>
<dbReference type="GO" id="GO:0005524">
    <property type="term" value="F:ATP binding"/>
    <property type="evidence" value="ECO:0007669"/>
    <property type="project" value="UniProtKB-KW"/>
</dbReference>
<dbReference type="PANTHER" id="PTHR24221:SF654">
    <property type="entry name" value="ATP-BINDING CASSETTE SUB-FAMILY B MEMBER 6"/>
    <property type="match status" value="1"/>
</dbReference>
<evidence type="ECO:0000256" key="4">
    <source>
        <dbReference type="ARBA" id="ARBA00022840"/>
    </source>
</evidence>
<evidence type="ECO:0000313" key="10">
    <source>
        <dbReference type="EMBL" id="MCF4102670.1"/>
    </source>
</evidence>
<dbReference type="InterPro" id="IPR039421">
    <property type="entry name" value="Type_1_exporter"/>
</dbReference>
<evidence type="ECO:0000256" key="3">
    <source>
        <dbReference type="ARBA" id="ARBA00022741"/>
    </source>
</evidence>
<feature type="transmembrane region" description="Helical" evidence="7">
    <location>
        <begin position="267"/>
        <end position="289"/>
    </location>
</feature>
<evidence type="ECO:0000256" key="5">
    <source>
        <dbReference type="ARBA" id="ARBA00022989"/>
    </source>
</evidence>
<keyword evidence="2 7" id="KW-0812">Transmembrane</keyword>
<dbReference type="Gene3D" id="3.40.50.300">
    <property type="entry name" value="P-loop containing nucleotide triphosphate hydrolases"/>
    <property type="match status" value="1"/>
</dbReference>
<proteinExistence type="predicted"/>
<comment type="caution">
    <text evidence="10">The sequence shown here is derived from an EMBL/GenBank/DDBJ whole genome shotgun (WGS) entry which is preliminary data.</text>
</comment>
<gene>
    <name evidence="10" type="ORF">L1I30_13415</name>
</gene>
<organism evidence="10 11">
    <name type="scientific">Gillisia lutea</name>
    <dbReference type="NCBI Taxonomy" id="2909668"/>
    <lineage>
        <taxon>Bacteria</taxon>
        <taxon>Pseudomonadati</taxon>
        <taxon>Bacteroidota</taxon>
        <taxon>Flavobacteriia</taxon>
        <taxon>Flavobacteriales</taxon>
        <taxon>Flavobacteriaceae</taxon>
        <taxon>Gillisia</taxon>
    </lineage>
</organism>
<dbReference type="InterPro" id="IPR011527">
    <property type="entry name" value="ABC1_TM_dom"/>
</dbReference>
<dbReference type="EMBL" id="JAKGTH010000011">
    <property type="protein sequence ID" value="MCF4102670.1"/>
    <property type="molecule type" value="Genomic_DNA"/>
</dbReference>
<dbReference type="PROSITE" id="PS50929">
    <property type="entry name" value="ABC_TM1F"/>
    <property type="match status" value="1"/>
</dbReference>
<evidence type="ECO:0000256" key="7">
    <source>
        <dbReference type="SAM" id="Phobius"/>
    </source>
</evidence>
<dbReference type="SUPFAM" id="SSF90123">
    <property type="entry name" value="ABC transporter transmembrane region"/>
    <property type="match status" value="1"/>
</dbReference>
<accession>A0ABS9EIJ5</accession>
<dbReference type="InterPro" id="IPR017871">
    <property type="entry name" value="ABC_transporter-like_CS"/>
</dbReference>
<keyword evidence="4 10" id="KW-0067">ATP-binding</keyword>
<sequence length="598" mass="68501">MNYKDFLKKYFHFFTYFHNYLGYRIFIALISSVLVGILDGVGLALFIPLIRMITGSPMGASLSGKENFISELVLDTFNITPNLLNVFMLIFIFFCFKGIAKFFESYLRVVFQQVFMRKVRLANIDLLNSYDFQKFLKSDAGRIQNTLSGEINRLNSAYIHYFKSFQLGVLVLTYIIFALGVDWKFTLLTVFGGVAVNFIFKYLYKRTVYFSRMFTLKTHFFQNLLVQKVYLFKYLKATGLNAVYGEKLKSSIHDMEGIQKKVGLVDALLGALREPLSIVIVFLAVFLNIQFFDESLANVMLSLLLLYRAITFFMTMQEQWNSFLGVSGSLENMRDFTKELERGKEKNGKIIFDTFKEKLVFKDVTFSFTSKKNILSHISFTVHKNETLAIVGESGAGKSTMLNVLSGLLLPTSGMYYVDNIPIHEFEAQSFKKRIGYIVQDATIFNDTIYNNISFWAPKTPENYKRFLYAIKKSAIDDFILNLPNKEDTLLGSNGINISGGQKQRLSIARELFKEVDFLLLDEATSALDTETEAIIRNNIYKLKGEYTIIIIAHRLATIKNADRIILMDKGVISAIGSFEELLQCSSKFRKMVSIQNL</sequence>
<dbReference type="PROSITE" id="PS50893">
    <property type="entry name" value="ABC_TRANSPORTER_2"/>
    <property type="match status" value="1"/>
</dbReference>
<dbReference type="InterPro" id="IPR003593">
    <property type="entry name" value="AAA+_ATPase"/>
</dbReference>
<dbReference type="PROSITE" id="PS00211">
    <property type="entry name" value="ABC_TRANSPORTER_1"/>
    <property type="match status" value="1"/>
</dbReference>
<dbReference type="Gene3D" id="1.20.1560.10">
    <property type="entry name" value="ABC transporter type 1, transmembrane domain"/>
    <property type="match status" value="1"/>
</dbReference>
<keyword evidence="6 7" id="KW-0472">Membrane</keyword>
<dbReference type="Proteomes" id="UP001179363">
    <property type="component" value="Unassembled WGS sequence"/>
</dbReference>
<evidence type="ECO:0000259" key="9">
    <source>
        <dbReference type="PROSITE" id="PS50929"/>
    </source>
</evidence>
<feature type="transmembrane region" description="Helical" evidence="7">
    <location>
        <begin position="83"/>
        <end position="103"/>
    </location>
</feature>
<feature type="domain" description="ABC transmembrane type-1" evidence="9">
    <location>
        <begin position="26"/>
        <end position="325"/>
    </location>
</feature>
<dbReference type="InterPro" id="IPR027417">
    <property type="entry name" value="P-loop_NTPase"/>
</dbReference>
<dbReference type="InterPro" id="IPR036640">
    <property type="entry name" value="ABC1_TM_sf"/>
</dbReference>
<evidence type="ECO:0000256" key="6">
    <source>
        <dbReference type="ARBA" id="ARBA00023136"/>
    </source>
</evidence>
<dbReference type="SMART" id="SM00382">
    <property type="entry name" value="AAA"/>
    <property type="match status" value="1"/>
</dbReference>
<keyword evidence="11" id="KW-1185">Reference proteome</keyword>
<dbReference type="SUPFAM" id="SSF52540">
    <property type="entry name" value="P-loop containing nucleoside triphosphate hydrolases"/>
    <property type="match status" value="1"/>
</dbReference>